<keyword evidence="2" id="KW-1185">Reference proteome</keyword>
<evidence type="ECO:0000313" key="1">
    <source>
        <dbReference type="EMBL" id="VUZ48684.1"/>
    </source>
</evidence>
<dbReference type="AlphaFoldDB" id="A0A564YQ58"/>
<sequence length="178" mass="20384">MADRRFRCKRRFLRCMQKINDANLRTVITPYLAFNEAKPEQQESIYSDEAELRSTLAPISNAVQLYISMRCEATFLEETILTKEISRRVSTILPTAEFRGQDLRTACEKILPSKQFCDPRHAFGVDEVVYALSHNLDHQWTAAIITKPWGPKGTLDVAITNNPDQEGLICRIVKDIII</sequence>
<accession>A0A564YQ58</accession>
<dbReference type="Proteomes" id="UP000321570">
    <property type="component" value="Unassembled WGS sequence"/>
</dbReference>
<organism evidence="1 2">
    <name type="scientific">Hymenolepis diminuta</name>
    <name type="common">Rat tapeworm</name>
    <dbReference type="NCBI Taxonomy" id="6216"/>
    <lineage>
        <taxon>Eukaryota</taxon>
        <taxon>Metazoa</taxon>
        <taxon>Spiralia</taxon>
        <taxon>Lophotrochozoa</taxon>
        <taxon>Platyhelminthes</taxon>
        <taxon>Cestoda</taxon>
        <taxon>Eucestoda</taxon>
        <taxon>Cyclophyllidea</taxon>
        <taxon>Hymenolepididae</taxon>
        <taxon>Hymenolepis</taxon>
    </lineage>
</organism>
<proteinExistence type="predicted"/>
<evidence type="ECO:0000313" key="2">
    <source>
        <dbReference type="Proteomes" id="UP000321570"/>
    </source>
</evidence>
<reference evidence="1 2" key="1">
    <citation type="submission" date="2019-07" db="EMBL/GenBank/DDBJ databases">
        <authorList>
            <person name="Jastrzebski P J."/>
            <person name="Paukszto L."/>
            <person name="Jastrzebski P J."/>
        </authorList>
    </citation>
    <scope>NUCLEOTIDE SEQUENCE [LARGE SCALE GENOMIC DNA]</scope>
    <source>
        <strain evidence="1 2">WMS-il1</strain>
    </source>
</reference>
<name>A0A564YQ58_HYMDI</name>
<dbReference type="EMBL" id="CABIJS010000310">
    <property type="protein sequence ID" value="VUZ48684.1"/>
    <property type="molecule type" value="Genomic_DNA"/>
</dbReference>
<protein>
    <submittedName>
        <fullName evidence="1">Uncharacterized protein</fullName>
    </submittedName>
</protein>
<gene>
    <name evidence="1" type="ORF">WMSIL1_LOCUS7997</name>
</gene>